<dbReference type="AlphaFoldDB" id="F7ZJP6"/>
<proteinExistence type="predicted"/>
<dbReference type="Proteomes" id="UP000001353">
    <property type="component" value="Chromosome"/>
</dbReference>
<reference evidence="1 2" key="1">
    <citation type="journal article" date="2011" name="BMC Genomics">
        <title>Comparative genome analysis and genome-guided physiological analysis of Roseobacter litoralis.</title>
        <authorList>
            <person name="Kalhoefer D."/>
            <person name="Thole S."/>
            <person name="Voget S."/>
            <person name="Lehmann R."/>
            <person name="Liesegang H."/>
            <person name="Wollher A."/>
            <person name="Daniel R."/>
            <person name="Simon M."/>
            <person name="Brinkhoff T."/>
        </authorList>
    </citation>
    <scope>NUCLEOTIDE SEQUENCE [LARGE SCALE GENOMIC DNA]</scope>
    <source>
        <strain evidence="2">ATCC 49566 / DSM 6996 / JCM 21268 / NBRC 15278 / OCh 149</strain>
    </source>
</reference>
<keyword evidence="2" id="KW-1185">Reference proteome</keyword>
<accession>F7ZJP6</accession>
<gene>
    <name evidence="1" type="ordered locus">RLO149_c018890</name>
</gene>
<sequence length="104" mass="11213">MIWLFCIVLFPSLGLGVAHATLALRREAGVQTEGKTGERSSVFVGGSRAFWGRGKPSKQASLRSVFYEVRQGRQSQDFICARDQSRMAKTLSAAMGGLVHAGPA</sequence>
<evidence type="ECO:0000313" key="2">
    <source>
        <dbReference type="Proteomes" id="UP000001353"/>
    </source>
</evidence>
<name>F7ZJP6_ROSLO</name>
<dbReference type="HOGENOM" id="CLU_2248111_0_0_5"/>
<dbReference type="EMBL" id="CP002623">
    <property type="protein sequence ID" value="AEI93877.1"/>
    <property type="molecule type" value="Genomic_DNA"/>
</dbReference>
<protein>
    <submittedName>
        <fullName evidence="1">Uncharacterized protein</fullName>
    </submittedName>
</protein>
<organism evidence="1 2">
    <name type="scientific">Roseobacter litoralis (strain ATCC 49566 / DSM 6996 / JCM 21268 / NBRC 15278 / OCh 149)</name>
    <dbReference type="NCBI Taxonomy" id="391595"/>
    <lineage>
        <taxon>Bacteria</taxon>
        <taxon>Pseudomonadati</taxon>
        <taxon>Pseudomonadota</taxon>
        <taxon>Alphaproteobacteria</taxon>
        <taxon>Rhodobacterales</taxon>
        <taxon>Roseobacteraceae</taxon>
        <taxon>Roseobacter</taxon>
    </lineage>
</organism>
<dbReference type="STRING" id="391595.RLO149_c018890"/>
<dbReference type="KEGG" id="rli:RLO149_c018890"/>
<evidence type="ECO:0000313" key="1">
    <source>
        <dbReference type="EMBL" id="AEI93877.1"/>
    </source>
</evidence>